<dbReference type="SMART" id="SM00409">
    <property type="entry name" value="IG"/>
    <property type="match status" value="1"/>
</dbReference>
<organism evidence="3 4">
    <name type="scientific">Pleurodeles waltl</name>
    <name type="common">Iberian ribbed newt</name>
    <dbReference type="NCBI Taxonomy" id="8319"/>
    <lineage>
        <taxon>Eukaryota</taxon>
        <taxon>Metazoa</taxon>
        <taxon>Chordata</taxon>
        <taxon>Craniata</taxon>
        <taxon>Vertebrata</taxon>
        <taxon>Euteleostomi</taxon>
        <taxon>Amphibia</taxon>
        <taxon>Batrachia</taxon>
        <taxon>Caudata</taxon>
        <taxon>Salamandroidea</taxon>
        <taxon>Salamandridae</taxon>
        <taxon>Pleurodelinae</taxon>
        <taxon>Pleurodeles</taxon>
    </lineage>
</organism>
<dbReference type="SUPFAM" id="SSF48726">
    <property type="entry name" value="Immunoglobulin"/>
    <property type="match status" value="1"/>
</dbReference>
<feature type="chain" id="PRO_5043698049" description="Ig-like domain-containing protein" evidence="1">
    <location>
        <begin position="21"/>
        <end position="126"/>
    </location>
</feature>
<feature type="domain" description="Ig-like" evidence="2">
    <location>
        <begin position="2"/>
        <end position="126"/>
    </location>
</feature>
<dbReference type="AlphaFoldDB" id="A0AAV7LT14"/>
<dbReference type="PANTHER" id="PTHR23267">
    <property type="entry name" value="IMMUNOGLOBULIN LIGHT CHAIN"/>
    <property type="match status" value="1"/>
</dbReference>
<dbReference type="InterPro" id="IPR013106">
    <property type="entry name" value="Ig_V-set"/>
</dbReference>
<proteinExistence type="predicted"/>
<dbReference type="Gene3D" id="2.60.40.10">
    <property type="entry name" value="Immunoglobulins"/>
    <property type="match status" value="1"/>
</dbReference>
<name>A0AAV7LT14_PLEWA</name>
<dbReference type="Pfam" id="PF07686">
    <property type="entry name" value="V-set"/>
    <property type="match status" value="1"/>
</dbReference>
<gene>
    <name evidence="3" type="ORF">NDU88_006807</name>
</gene>
<dbReference type="InterPro" id="IPR007110">
    <property type="entry name" value="Ig-like_dom"/>
</dbReference>
<dbReference type="SMART" id="SM00406">
    <property type="entry name" value="IGv"/>
    <property type="match status" value="1"/>
</dbReference>
<comment type="caution">
    <text evidence="3">The sequence shown here is derived from an EMBL/GenBank/DDBJ whole genome shotgun (WGS) entry which is preliminary data.</text>
</comment>
<evidence type="ECO:0000256" key="1">
    <source>
        <dbReference type="SAM" id="SignalP"/>
    </source>
</evidence>
<sequence>MPLIPLFLSLCALCTCCCSALVVTQPTSVAVARGGRCALSCGITGGKEISGYHMSWYQQRPGRAPRYLLSFTSDSDKHQGSGVPARFSGSKDTSKNIGYLTITGVEPEDEAYYCCSMEYRMSHISQ</sequence>
<reference evidence="3" key="1">
    <citation type="journal article" date="2022" name="bioRxiv">
        <title>Sequencing and chromosome-scale assembly of the giantPleurodeles waltlgenome.</title>
        <authorList>
            <person name="Brown T."/>
            <person name="Elewa A."/>
            <person name="Iarovenko S."/>
            <person name="Subramanian E."/>
            <person name="Araus A.J."/>
            <person name="Petzold A."/>
            <person name="Susuki M."/>
            <person name="Suzuki K.-i.T."/>
            <person name="Hayashi T."/>
            <person name="Toyoda A."/>
            <person name="Oliveira C."/>
            <person name="Osipova E."/>
            <person name="Leigh N.D."/>
            <person name="Simon A."/>
            <person name="Yun M.H."/>
        </authorList>
    </citation>
    <scope>NUCLEOTIDE SEQUENCE</scope>
    <source>
        <strain evidence="3">20211129_DDA</strain>
        <tissue evidence="3">Liver</tissue>
    </source>
</reference>
<accession>A0AAV7LT14</accession>
<dbReference type="PROSITE" id="PS50835">
    <property type="entry name" value="IG_LIKE"/>
    <property type="match status" value="1"/>
</dbReference>
<dbReference type="InterPro" id="IPR050150">
    <property type="entry name" value="IgV_Light_Chain"/>
</dbReference>
<dbReference type="InterPro" id="IPR003599">
    <property type="entry name" value="Ig_sub"/>
</dbReference>
<dbReference type="InterPro" id="IPR013783">
    <property type="entry name" value="Ig-like_fold"/>
</dbReference>
<dbReference type="Proteomes" id="UP001066276">
    <property type="component" value="Chromosome 11"/>
</dbReference>
<feature type="signal peptide" evidence="1">
    <location>
        <begin position="1"/>
        <end position="20"/>
    </location>
</feature>
<protein>
    <recommendedName>
        <fullName evidence="2">Ig-like domain-containing protein</fullName>
    </recommendedName>
</protein>
<keyword evidence="4" id="KW-1185">Reference proteome</keyword>
<evidence type="ECO:0000259" key="2">
    <source>
        <dbReference type="PROSITE" id="PS50835"/>
    </source>
</evidence>
<dbReference type="EMBL" id="JANPWB010000015">
    <property type="protein sequence ID" value="KAJ1093715.1"/>
    <property type="molecule type" value="Genomic_DNA"/>
</dbReference>
<evidence type="ECO:0000313" key="4">
    <source>
        <dbReference type="Proteomes" id="UP001066276"/>
    </source>
</evidence>
<evidence type="ECO:0000313" key="3">
    <source>
        <dbReference type="EMBL" id="KAJ1093715.1"/>
    </source>
</evidence>
<keyword evidence="1" id="KW-0732">Signal</keyword>
<dbReference type="InterPro" id="IPR036179">
    <property type="entry name" value="Ig-like_dom_sf"/>
</dbReference>